<feature type="transmembrane region" description="Helical" evidence="7">
    <location>
        <begin position="87"/>
        <end position="113"/>
    </location>
</feature>
<evidence type="ECO:0000256" key="7">
    <source>
        <dbReference type="SAM" id="Phobius"/>
    </source>
</evidence>
<accession>A0A7C8MDL7</accession>
<evidence type="ECO:0000313" key="9">
    <source>
        <dbReference type="EMBL" id="KAF2866764.1"/>
    </source>
</evidence>
<gene>
    <name evidence="9" type="ORF">BDV95DRAFT_583753</name>
</gene>
<evidence type="ECO:0000256" key="1">
    <source>
        <dbReference type="ARBA" id="ARBA00004141"/>
    </source>
</evidence>
<evidence type="ECO:0000313" key="10">
    <source>
        <dbReference type="Proteomes" id="UP000481861"/>
    </source>
</evidence>
<sequence>MTVQPTGPGLAAFIVIIALLVLATIAVFLRVWARYVTKAAGLDDYLMFFGIYEMVEFLSASATLIAVSNGLGTHAWHLDQYQMQQVLRWIFFSGLLYAIATAAVKASICVLLLRITIHQRIYQWILYSIIFVAVASAITGMIATLTACKPIAANWDHSKGNCDGQSVGQIVQYVFGAVCIAIDVACASLPVFILWSVQLSKDTKKYIAGILGLGVFASIATIVRMKYVTTYIDPVDFVYSALFPIMWSAIENLVGILAGCIATMRPVLRVFGIRSDSEGPSASKPSLGLPLHSLKSNKRSDGSKIDKTYQIIVEPEGGRKEDGDASDHGSQRRILEDGELPTIDKESEVDVKSVSQDHA</sequence>
<organism evidence="9 10">
    <name type="scientific">Massariosphaeria phaeospora</name>
    <dbReference type="NCBI Taxonomy" id="100035"/>
    <lineage>
        <taxon>Eukaryota</taxon>
        <taxon>Fungi</taxon>
        <taxon>Dikarya</taxon>
        <taxon>Ascomycota</taxon>
        <taxon>Pezizomycotina</taxon>
        <taxon>Dothideomycetes</taxon>
        <taxon>Pleosporomycetidae</taxon>
        <taxon>Pleosporales</taxon>
        <taxon>Pleosporales incertae sedis</taxon>
        <taxon>Massariosphaeria</taxon>
    </lineage>
</organism>
<feature type="region of interest" description="Disordered" evidence="6">
    <location>
        <begin position="276"/>
        <end position="359"/>
    </location>
</feature>
<dbReference type="Proteomes" id="UP000481861">
    <property type="component" value="Unassembled WGS sequence"/>
</dbReference>
<evidence type="ECO:0000256" key="2">
    <source>
        <dbReference type="ARBA" id="ARBA00022692"/>
    </source>
</evidence>
<feature type="compositionally biased region" description="Basic and acidic residues" evidence="6">
    <location>
        <begin position="316"/>
        <end position="359"/>
    </location>
</feature>
<dbReference type="PANTHER" id="PTHR33048">
    <property type="entry name" value="PTH11-LIKE INTEGRAL MEMBRANE PROTEIN (AFU_ORTHOLOGUE AFUA_5G11245)"/>
    <property type="match status" value="1"/>
</dbReference>
<comment type="caution">
    <text evidence="9">The sequence shown here is derived from an EMBL/GenBank/DDBJ whole genome shotgun (WGS) entry which is preliminary data.</text>
</comment>
<dbReference type="OrthoDB" id="3897607at2759"/>
<evidence type="ECO:0000256" key="5">
    <source>
        <dbReference type="ARBA" id="ARBA00038359"/>
    </source>
</evidence>
<proteinExistence type="inferred from homology"/>
<evidence type="ECO:0000256" key="3">
    <source>
        <dbReference type="ARBA" id="ARBA00022989"/>
    </source>
</evidence>
<dbReference type="InterPro" id="IPR049326">
    <property type="entry name" value="Rhodopsin_dom_fungi"/>
</dbReference>
<feature type="transmembrane region" description="Helical" evidence="7">
    <location>
        <begin position="206"/>
        <end position="225"/>
    </location>
</feature>
<evidence type="ECO:0000256" key="4">
    <source>
        <dbReference type="ARBA" id="ARBA00023136"/>
    </source>
</evidence>
<feature type="transmembrane region" description="Helical" evidence="7">
    <location>
        <begin position="45"/>
        <end position="67"/>
    </location>
</feature>
<keyword evidence="10" id="KW-1185">Reference proteome</keyword>
<feature type="transmembrane region" description="Helical" evidence="7">
    <location>
        <begin position="125"/>
        <end position="153"/>
    </location>
</feature>
<dbReference type="GO" id="GO:0016020">
    <property type="term" value="C:membrane"/>
    <property type="evidence" value="ECO:0007669"/>
    <property type="project" value="UniProtKB-SubCell"/>
</dbReference>
<feature type="compositionally biased region" description="Basic and acidic residues" evidence="6">
    <location>
        <begin position="298"/>
        <end position="307"/>
    </location>
</feature>
<name>A0A7C8MDL7_9PLEO</name>
<evidence type="ECO:0000259" key="8">
    <source>
        <dbReference type="Pfam" id="PF20684"/>
    </source>
</evidence>
<dbReference type="InterPro" id="IPR052337">
    <property type="entry name" value="SAT4-like"/>
</dbReference>
<keyword evidence="4 7" id="KW-0472">Membrane</keyword>
<dbReference type="AlphaFoldDB" id="A0A7C8MDL7"/>
<reference evidence="9 10" key="1">
    <citation type="submission" date="2020-01" db="EMBL/GenBank/DDBJ databases">
        <authorList>
            <consortium name="DOE Joint Genome Institute"/>
            <person name="Haridas S."/>
            <person name="Albert R."/>
            <person name="Binder M."/>
            <person name="Bloem J."/>
            <person name="Labutti K."/>
            <person name="Salamov A."/>
            <person name="Andreopoulos B."/>
            <person name="Baker S.E."/>
            <person name="Barry K."/>
            <person name="Bills G."/>
            <person name="Bluhm B.H."/>
            <person name="Cannon C."/>
            <person name="Castanera R."/>
            <person name="Culley D.E."/>
            <person name="Daum C."/>
            <person name="Ezra D."/>
            <person name="Gonzalez J.B."/>
            <person name="Henrissat B."/>
            <person name="Kuo A."/>
            <person name="Liang C."/>
            <person name="Lipzen A."/>
            <person name="Lutzoni F."/>
            <person name="Magnuson J."/>
            <person name="Mondo S."/>
            <person name="Nolan M."/>
            <person name="Ohm R."/>
            <person name="Pangilinan J."/>
            <person name="Park H.-J.H."/>
            <person name="Ramirez L."/>
            <person name="Alfaro M."/>
            <person name="Sun H."/>
            <person name="Tritt A."/>
            <person name="Yoshinaga Y."/>
            <person name="Zwiers L.-H.L."/>
            <person name="Turgeon B.G."/>
            <person name="Goodwin S.B."/>
            <person name="Spatafora J.W."/>
            <person name="Crous P.W."/>
            <person name="Grigoriev I.V."/>
        </authorList>
    </citation>
    <scope>NUCLEOTIDE SEQUENCE [LARGE SCALE GENOMIC DNA]</scope>
    <source>
        <strain evidence="9 10">CBS 611.86</strain>
    </source>
</reference>
<evidence type="ECO:0000256" key="6">
    <source>
        <dbReference type="SAM" id="MobiDB-lite"/>
    </source>
</evidence>
<feature type="domain" description="Rhodopsin" evidence="8">
    <location>
        <begin position="29"/>
        <end position="269"/>
    </location>
</feature>
<feature type="transmembrane region" description="Helical" evidence="7">
    <location>
        <begin position="173"/>
        <end position="194"/>
    </location>
</feature>
<dbReference type="PANTHER" id="PTHR33048:SF96">
    <property type="entry name" value="INTEGRAL MEMBRANE PROTEIN"/>
    <property type="match status" value="1"/>
</dbReference>
<comment type="subcellular location">
    <subcellularLocation>
        <location evidence="1">Membrane</location>
        <topology evidence="1">Multi-pass membrane protein</topology>
    </subcellularLocation>
</comment>
<protein>
    <recommendedName>
        <fullName evidence="8">Rhodopsin domain-containing protein</fullName>
    </recommendedName>
</protein>
<keyword evidence="3 7" id="KW-1133">Transmembrane helix</keyword>
<dbReference type="EMBL" id="JAADJZ010000026">
    <property type="protein sequence ID" value="KAF2866764.1"/>
    <property type="molecule type" value="Genomic_DNA"/>
</dbReference>
<dbReference type="Pfam" id="PF20684">
    <property type="entry name" value="Fung_rhodopsin"/>
    <property type="match status" value="1"/>
</dbReference>
<feature type="transmembrane region" description="Helical" evidence="7">
    <location>
        <begin position="12"/>
        <end position="33"/>
    </location>
</feature>
<comment type="similarity">
    <text evidence="5">Belongs to the SAT4 family.</text>
</comment>
<keyword evidence="2 7" id="KW-0812">Transmembrane</keyword>
<feature type="transmembrane region" description="Helical" evidence="7">
    <location>
        <begin position="237"/>
        <end position="264"/>
    </location>
</feature>